<comment type="caution">
    <text evidence="1">The sequence shown here is derived from an EMBL/GenBank/DDBJ whole genome shotgun (WGS) entry which is preliminary data.</text>
</comment>
<protein>
    <submittedName>
        <fullName evidence="1">Uncharacterized protein</fullName>
    </submittedName>
</protein>
<accession>A0A5C5XM30</accession>
<gene>
    <name evidence="1" type="ORF">Pan54_41960</name>
</gene>
<sequence>MRPGEVLAAFSEPQVYEDWMGGNLNDALLFHGLRFHFSDCDTRAPLPTSTLDWVVIHQREDACLFDRPITEWNKEAVVQELLTRGYHVLTEPNGDVEVPQNIGLSFDENGRLNWVEL</sequence>
<reference evidence="1 2" key="1">
    <citation type="submission" date="2019-02" db="EMBL/GenBank/DDBJ databases">
        <title>Deep-cultivation of Planctomycetes and their phenomic and genomic characterization uncovers novel biology.</title>
        <authorList>
            <person name="Wiegand S."/>
            <person name="Jogler M."/>
            <person name="Boedeker C."/>
            <person name="Pinto D."/>
            <person name="Vollmers J."/>
            <person name="Rivas-Marin E."/>
            <person name="Kohn T."/>
            <person name="Peeters S.H."/>
            <person name="Heuer A."/>
            <person name="Rast P."/>
            <person name="Oberbeckmann S."/>
            <person name="Bunk B."/>
            <person name="Jeske O."/>
            <person name="Meyerdierks A."/>
            <person name="Storesund J.E."/>
            <person name="Kallscheuer N."/>
            <person name="Luecker S."/>
            <person name="Lage O.M."/>
            <person name="Pohl T."/>
            <person name="Merkel B.J."/>
            <person name="Hornburger P."/>
            <person name="Mueller R.-W."/>
            <person name="Bruemmer F."/>
            <person name="Labrenz M."/>
            <person name="Spormann A.M."/>
            <person name="Op Den Camp H."/>
            <person name="Overmann J."/>
            <person name="Amann R."/>
            <person name="Jetten M.S.M."/>
            <person name="Mascher T."/>
            <person name="Medema M.H."/>
            <person name="Devos D.P."/>
            <person name="Kaster A.-K."/>
            <person name="Ovreas L."/>
            <person name="Rohde M."/>
            <person name="Galperin M.Y."/>
            <person name="Jogler C."/>
        </authorList>
    </citation>
    <scope>NUCLEOTIDE SEQUENCE [LARGE SCALE GENOMIC DNA]</scope>
    <source>
        <strain evidence="1 2">Pan54</strain>
    </source>
</reference>
<evidence type="ECO:0000313" key="2">
    <source>
        <dbReference type="Proteomes" id="UP000316095"/>
    </source>
</evidence>
<dbReference type="Proteomes" id="UP000316095">
    <property type="component" value="Unassembled WGS sequence"/>
</dbReference>
<organism evidence="1 2">
    <name type="scientific">Rubinisphaera italica</name>
    <dbReference type="NCBI Taxonomy" id="2527969"/>
    <lineage>
        <taxon>Bacteria</taxon>
        <taxon>Pseudomonadati</taxon>
        <taxon>Planctomycetota</taxon>
        <taxon>Planctomycetia</taxon>
        <taxon>Planctomycetales</taxon>
        <taxon>Planctomycetaceae</taxon>
        <taxon>Rubinisphaera</taxon>
    </lineage>
</organism>
<dbReference type="EMBL" id="SJPG01000001">
    <property type="protein sequence ID" value="TWT63443.1"/>
    <property type="molecule type" value="Genomic_DNA"/>
</dbReference>
<evidence type="ECO:0000313" key="1">
    <source>
        <dbReference type="EMBL" id="TWT63443.1"/>
    </source>
</evidence>
<keyword evidence="2" id="KW-1185">Reference proteome</keyword>
<name>A0A5C5XM30_9PLAN</name>
<proteinExistence type="predicted"/>
<dbReference type="AlphaFoldDB" id="A0A5C5XM30"/>